<evidence type="ECO:0000259" key="1">
    <source>
        <dbReference type="Pfam" id="PF01261"/>
    </source>
</evidence>
<dbReference type="InterPro" id="IPR036237">
    <property type="entry name" value="Xyl_isomerase-like_sf"/>
</dbReference>
<protein>
    <submittedName>
        <fullName evidence="2">Myo-inosose-2 dehydratase</fullName>
    </submittedName>
</protein>
<gene>
    <name evidence="2" type="ORF">GCM10007315_17550</name>
</gene>
<dbReference type="InterPro" id="IPR030823">
    <property type="entry name" value="IolE/MocC"/>
</dbReference>
<dbReference type="NCBIfam" id="TIGR04379">
    <property type="entry name" value="myo_inos_iolE"/>
    <property type="match status" value="1"/>
</dbReference>
<feature type="domain" description="Xylose isomerase-like TIM barrel" evidence="1">
    <location>
        <begin position="31"/>
        <end position="280"/>
    </location>
</feature>
<dbReference type="Gene3D" id="3.20.20.150">
    <property type="entry name" value="Divalent-metal-dependent TIM barrel enzymes"/>
    <property type="match status" value="1"/>
</dbReference>
<dbReference type="SUPFAM" id="SSF51658">
    <property type="entry name" value="Xylose isomerase-like"/>
    <property type="match status" value="1"/>
</dbReference>
<dbReference type="Proteomes" id="UP000638981">
    <property type="component" value="Unassembled WGS sequence"/>
</dbReference>
<evidence type="ECO:0000313" key="2">
    <source>
        <dbReference type="EMBL" id="GHC55165.1"/>
    </source>
</evidence>
<proteinExistence type="predicted"/>
<dbReference type="Pfam" id="PF01261">
    <property type="entry name" value="AP_endonuc_2"/>
    <property type="match status" value="1"/>
</dbReference>
<name>A0A918TPC8_9RHOB</name>
<keyword evidence="3" id="KW-1185">Reference proteome</keyword>
<comment type="caution">
    <text evidence="2">The sequence shown here is derived from an EMBL/GenBank/DDBJ whole genome shotgun (WGS) entry which is preliminary data.</text>
</comment>
<dbReference type="PANTHER" id="PTHR12110">
    <property type="entry name" value="HYDROXYPYRUVATE ISOMERASE"/>
    <property type="match status" value="1"/>
</dbReference>
<dbReference type="AlphaFoldDB" id="A0A918TPC8"/>
<dbReference type="InterPro" id="IPR013022">
    <property type="entry name" value="Xyl_isomerase-like_TIM-brl"/>
</dbReference>
<evidence type="ECO:0000313" key="3">
    <source>
        <dbReference type="Proteomes" id="UP000638981"/>
    </source>
</evidence>
<dbReference type="EMBL" id="BMYJ01000005">
    <property type="protein sequence ID" value="GHC55165.1"/>
    <property type="molecule type" value="Genomic_DNA"/>
</dbReference>
<sequence length="296" mass="31742">MIYFGTNPIAWSNDDDQTLGAHTSLEQCLTEAGQIGFDGIEKGHKMPTDPAALKAALAPHGLKFVSGWHSLNLLAHSVEDEKKAIQPHLDLLKAMGCTVCIVCETSNAIHGADDTPLSASPVLPADQWAKFGADVEAIAEYVAAQGLTLVYHHHMGTIVETPEEIDLFMAHTGPATKLLFDTGHCYFGGGNPAEVAAKHMGRVRHLHAKNVRPAVREKLVAEGWSFLEGVRQGVFTVPGDSEGGVDFAPVLKTAADHGYQGWIVIEAEQDPVVRDPVKYQTMGLKALKDLAKAAGL</sequence>
<accession>A0A918TPC8</accession>
<dbReference type="InterPro" id="IPR050312">
    <property type="entry name" value="IolE/XylAMocC-like"/>
</dbReference>
<dbReference type="RefSeq" id="WP_189411287.1">
    <property type="nucleotide sequence ID" value="NZ_BMYJ01000005.1"/>
</dbReference>
<reference evidence="2" key="2">
    <citation type="submission" date="2020-09" db="EMBL/GenBank/DDBJ databases">
        <authorList>
            <person name="Sun Q."/>
            <person name="Kim S."/>
        </authorList>
    </citation>
    <scope>NUCLEOTIDE SEQUENCE</scope>
    <source>
        <strain evidence="2">KCTC 23310</strain>
    </source>
</reference>
<organism evidence="2 3">
    <name type="scientific">Neogemmobacter tilapiae</name>
    <dbReference type="NCBI Taxonomy" id="875041"/>
    <lineage>
        <taxon>Bacteria</taxon>
        <taxon>Pseudomonadati</taxon>
        <taxon>Pseudomonadota</taxon>
        <taxon>Alphaproteobacteria</taxon>
        <taxon>Rhodobacterales</taxon>
        <taxon>Paracoccaceae</taxon>
        <taxon>Neogemmobacter</taxon>
    </lineage>
</organism>
<reference evidence="2" key="1">
    <citation type="journal article" date="2014" name="Int. J. Syst. Evol. Microbiol.">
        <title>Complete genome sequence of Corynebacterium casei LMG S-19264T (=DSM 44701T), isolated from a smear-ripened cheese.</title>
        <authorList>
            <consortium name="US DOE Joint Genome Institute (JGI-PGF)"/>
            <person name="Walter F."/>
            <person name="Albersmeier A."/>
            <person name="Kalinowski J."/>
            <person name="Ruckert C."/>
        </authorList>
    </citation>
    <scope>NUCLEOTIDE SEQUENCE</scope>
    <source>
        <strain evidence="2">KCTC 23310</strain>
    </source>
</reference>
<dbReference type="PANTHER" id="PTHR12110:SF41">
    <property type="entry name" value="INOSOSE DEHYDRATASE"/>
    <property type="match status" value="1"/>
</dbReference>